<dbReference type="EMBL" id="JPEO01000001">
    <property type="protein sequence ID" value="KFZ39150.1"/>
    <property type="molecule type" value="Genomic_DNA"/>
</dbReference>
<keyword evidence="2" id="KW-1185">Reference proteome</keyword>
<proteinExistence type="predicted"/>
<name>A0A094JGQ6_9GAMM</name>
<reference evidence="1 2" key="1">
    <citation type="submission" date="2014-06" db="EMBL/GenBank/DDBJ databases">
        <title>Shewanella sp. YQH10.</title>
        <authorList>
            <person name="Liu Y."/>
            <person name="Zeng R."/>
        </authorList>
    </citation>
    <scope>NUCLEOTIDE SEQUENCE [LARGE SCALE GENOMIC DNA]</scope>
    <source>
        <strain evidence="1 2">YQH10</strain>
    </source>
</reference>
<dbReference type="AlphaFoldDB" id="A0A094JGQ6"/>
<sequence>MAKSRYWNWAVNLALLLLLLIAVFKINQLHQNSQQLMLNCSSELYDRRLAQSEDAEHYLVVDLQIKGANAVVNYRYFDLDGSAAGSILMDGDVERLADKQYQVSINHKQELPGKGQYPAHLQYVSYISNLNLNRDGNHLMSLEILDVDASKDYAVVRFQPSNTVCGCRLMH</sequence>
<dbReference type="Proteomes" id="UP000029264">
    <property type="component" value="Unassembled WGS sequence"/>
</dbReference>
<accession>A0A094JGQ6</accession>
<gene>
    <name evidence="1" type="ORF">HR45_01760</name>
</gene>
<organism evidence="1 2">
    <name type="scientific">Shewanella mangrovi</name>
    <dbReference type="NCBI Taxonomy" id="1515746"/>
    <lineage>
        <taxon>Bacteria</taxon>
        <taxon>Pseudomonadati</taxon>
        <taxon>Pseudomonadota</taxon>
        <taxon>Gammaproteobacteria</taxon>
        <taxon>Alteromonadales</taxon>
        <taxon>Shewanellaceae</taxon>
        <taxon>Shewanella</taxon>
    </lineage>
</organism>
<evidence type="ECO:0000313" key="1">
    <source>
        <dbReference type="EMBL" id="KFZ39150.1"/>
    </source>
</evidence>
<comment type="caution">
    <text evidence="1">The sequence shown here is derived from an EMBL/GenBank/DDBJ whole genome shotgun (WGS) entry which is preliminary data.</text>
</comment>
<dbReference type="eggNOG" id="ENOG503461G">
    <property type="taxonomic scope" value="Bacteria"/>
</dbReference>
<dbReference type="OrthoDB" id="6398666at2"/>
<evidence type="ECO:0000313" key="2">
    <source>
        <dbReference type="Proteomes" id="UP000029264"/>
    </source>
</evidence>
<protein>
    <submittedName>
        <fullName evidence="1">Uncharacterized protein</fullName>
    </submittedName>
</protein>
<dbReference type="RefSeq" id="WP_037439053.1">
    <property type="nucleotide sequence ID" value="NZ_JPEO01000001.1"/>
</dbReference>